<organism evidence="4 5">
    <name type="scientific">Gymnopus androsaceus JB14</name>
    <dbReference type="NCBI Taxonomy" id="1447944"/>
    <lineage>
        <taxon>Eukaryota</taxon>
        <taxon>Fungi</taxon>
        <taxon>Dikarya</taxon>
        <taxon>Basidiomycota</taxon>
        <taxon>Agaricomycotina</taxon>
        <taxon>Agaricomycetes</taxon>
        <taxon>Agaricomycetidae</taxon>
        <taxon>Agaricales</taxon>
        <taxon>Marasmiineae</taxon>
        <taxon>Omphalotaceae</taxon>
        <taxon>Gymnopus</taxon>
    </lineage>
</organism>
<evidence type="ECO:0000313" key="4">
    <source>
        <dbReference type="EMBL" id="KAE9397799.1"/>
    </source>
</evidence>
<dbReference type="SUPFAM" id="SSF52799">
    <property type="entry name" value="(Phosphotyrosine protein) phosphatases II"/>
    <property type="match status" value="1"/>
</dbReference>
<feature type="domain" description="Tyrosine specific protein phosphatases" evidence="3">
    <location>
        <begin position="361"/>
        <end position="442"/>
    </location>
</feature>
<dbReference type="FunFam" id="3.90.190.10:FF:000157">
    <property type="entry name" value="Protein-tyrosine phosphatase"/>
    <property type="match status" value="1"/>
</dbReference>
<dbReference type="SUPFAM" id="SSF48452">
    <property type="entry name" value="TPR-like"/>
    <property type="match status" value="1"/>
</dbReference>
<dbReference type="Gene3D" id="3.90.190.10">
    <property type="entry name" value="Protein tyrosine phosphatase superfamily"/>
    <property type="match status" value="1"/>
</dbReference>
<evidence type="ECO:0000313" key="5">
    <source>
        <dbReference type="Proteomes" id="UP000799118"/>
    </source>
</evidence>
<evidence type="ECO:0000256" key="1">
    <source>
        <dbReference type="ARBA" id="ARBA00022801"/>
    </source>
</evidence>
<dbReference type="InterPro" id="IPR021122">
    <property type="entry name" value="RNA_ligase_dom_REL/Rnl2"/>
</dbReference>
<dbReference type="PRINTS" id="PR00700">
    <property type="entry name" value="PRTYPHPHTASE"/>
</dbReference>
<dbReference type="GO" id="GO:0004725">
    <property type="term" value="F:protein tyrosine phosphatase activity"/>
    <property type="evidence" value="ECO:0007669"/>
    <property type="project" value="InterPro"/>
</dbReference>
<name>A0A6A4HH12_9AGAR</name>
<dbReference type="InterPro" id="IPR011990">
    <property type="entry name" value="TPR-like_helical_dom_sf"/>
</dbReference>
<dbReference type="SMART" id="SM00404">
    <property type="entry name" value="PTPc_motif"/>
    <property type="match status" value="1"/>
</dbReference>
<keyword evidence="5" id="KW-1185">Reference proteome</keyword>
<dbReference type="PANTHER" id="PTHR43883">
    <property type="entry name" value="SLR0207 PROTEIN"/>
    <property type="match status" value="1"/>
</dbReference>
<dbReference type="SUPFAM" id="SSF56091">
    <property type="entry name" value="DNA ligase/mRNA capping enzyme, catalytic domain"/>
    <property type="match status" value="1"/>
</dbReference>
<dbReference type="PANTHER" id="PTHR43883:SF1">
    <property type="entry name" value="GLUCONOKINASE"/>
    <property type="match status" value="1"/>
</dbReference>
<dbReference type="Pfam" id="PF22784">
    <property type="entry name" value="PTP-SAK"/>
    <property type="match status" value="1"/>
</dbReference>
<accession>A0A6A4HH12</accession>
<evidence type="ECO:0008006" key="6">
    <source>
        <dbReference type="Google" id="ProtNLM"/>
    </source>
</evidence>
<dbReference type="AlphaFoldDB" id="A0A6A4HH12"/>
<evidence type="ECO:0000259" key="3">
    <source>
        <dbReference type="PROSITE" id="PS50056"/>
    </source>
</evidence>
<gene>
    <name evidence="4" type="ORF">BT96DRAFT_822876</name>
</gene>
<dbReference type="PROSITE" id="PS50056">
    <property type="entry name" value="TYR_PHOSPHATASE_2"/>
    <property type="match status" value="1"/>
</dbReference>
<protein>
    <recommendedName>
        <fullName evidence="6">ATP dependent DNA ligase</fullName>
    </recommendedName>
</protein>
<dbReference type="InterPro" id="IPR003595">
    <property type="entry name" value="Tyr_Pase_cat"/>
</dbReference>
<dbReference type="InterPro" id="IPR057023">
    <property type="entry name" value="PTP-SAK"/>
</dbReference>
<proteinExistence type="predicted"/>
<dbReference type="PROSITE" id="PS50055">
    <property type="entry name" value="TYR_PHOSPHATASE_PTP"/>
    <property type="match status" value="1"/>
</dbReference>
<feature type="domain" description="Tyrosine-protein phosphatase" evidence="2">
    <location>
        <begin position="171"/>
        <end position="444"/>
    </location>
</feature>
<dbReference type="InterPro" id="IPR029021">
    <property type="entry name" value="Prot-tyrosine_phosphatase-like"/>
</dbReference>
<dbReference type="EMBL" id="ML769492">
    <property type="protein sequence ID" value="KAE9397799.1"/>
    <property type="molecule type" value="Genomic_DNA"/>
</dbReference>
<keyword evidence="1" id="KW-0378">Hydrolase</keyword>
<dbReference type="InterPro" id="IPR027417">
    <property type="entry name" value="P-loop_NTPase"/>
</dbReference>
<evidence type="ECO:0000259" key="2">
    <source>
        <dbReference type="PROSITE" id="PS50055"/>
    </source>
</evidence>
<dbReference type="InterPro" id="IPR000242">
    <property type="entry name" value="PTP_cat"/>
</dbReference>
<dbReference type="InterPro" id="IPR054498">
    <property type="entry name" value="2H-SAK"/>
</dbReference>
<dbReference type="Gene3D" id="3.30.470.30">
    <property type="entry name" value="DNA ligase/mRNA capping enzyme"/>
    <property type="match status" value="1"/>
</dbReference>
<dbReference type="Gene3D" id="3.40.50.300">
    <property type="entry name" value="P-loop containing nucleotide triphosphate hydrolases"/>
    <property type="match status" value="1"/>
</dbReference>
<reference evidence="4" key="1">
    <citation type="journal article" date="2019" name="Environ. Microbiol.">
        <title>Fungal ecological strategies reflected in gene transcription - a case study of two litter decomposers.</title>
        <authorList>
            <person name="Barbi F."/>
            <person name="Kohler A."/>
            <person name="Barry K."/>
            <person name="Baskaran P."/>
            <person name="Daum C."/>
            <person name="Fauchery L."/>
            <person name="Ihrmark K."/>
            <person name="Kuo A."/>
            <person name="LaButti K."/>
            <person name="Lipzen A."/>
            <person name="Morin E."/>
            <person name="Grigoriev I.V."/>
            <person name="Henrissat B."/>
            <person name="Lindahl B."/>
            <person name="Martin F."/>
        </authorList>
    </citation>
    <scope>NUCLEOTIDE SEQUENCE</scope>
    <source>
        <strain evidence="4">JB14</strain>
    </source>
</reference>
<sequence>MASNLKYNLQRLHGAGLVLAGDGIRDLVSEALSAVPANAEPRKHFYMTVLTESELLNLSVDRVDALKAETSRVYCIGAGKSHTKELYFAVIVWAEGQQLRKSLGLAPINFHICLTANGKQDVETDTDYSIHGLLPGQFPAHPSPELLDHLVFTLHLLSDYSTAQLYCVDLILAQPDSFRGYLRLADAAFQGSQYKLAMLSYARAFDLSSEDKVRRFCLKWIEKCSHYSEWGPVFQESEKKEVPERLASLLSLPWSENLKGALDSLVLSPTLCLESRNQLYLPIPSTTPAVAFQRLPRFFRWIVPFHLCVMSTPKTEADISALSSMGIRTVLTLTEEEPLPQAWFTDKPISNSFLPIPNYHPPSIEQMDVIMQLLQDDTKVPILVHCGGGKGRAGTVIACYLAAYGFSKSRLDQDHPELSANEAISALRSLRPGSLETSQQEAFVSKWCSTIWKRQSVFPDRPSEPPPCQLVIDGELEADANLFMLIGLPGSGKSWLSRCLIARDRKGWAYISQDESGSRASCEREIGYERNGRVLLDRCNTSDVDRQWWLSLASNWARNPVCIWFDYPQELCLSRAQMRIGHPTLPPGGRVRAAVDQMNKSFVRPSLKEGFKAIIIIRSFEAAHELVLRLSSRIGIYKFPRTAHLLDLGAATSDDLILPPSSISPFSGRVVITEKVDGANMGFSFSSDRSQIIVQNRSHYVNSSSHEQFKKLGHWVDVHRDELFQLLNRDEHFPERYVLFGEWLYATHSIPYSRLPDRFMAFDLYDRSLGVFVNRRTLQGLLERTTIAIVPLVYEGEMPSEERLKEMVQSPSMFYDGRVEGVYMKWENGGWVGRRGKVVRADFIAGNEHWSKKNLQVNGLALVSDFRLVVLVL</sequence>
<dbReference type="SUPFAM" id="SSF52540">
    <property type="entry name" value="P-loop containing nucleoside triphosphate hydrolases"/>
    <property type="match status" value="1"/>
</dbReference>
<dbReference type="CDD" id="cd14504">
    <property type="entry name" value="DUSP23"/>
    <property type="match status" value="1"/>
</dbReference>
<dbReference type="Pfam" id="PF22547">
    <property type="entry name" value="2H-SAK"/>
    <property type="match status" value="1"/>
</dbReference>
<dbReference type="InterPro" id="IPR000387">
    <property type="entry name" value="Tyr_Pase_dom"/>
</dbReference>
<dbReference type="Pfam" id="PF09414">
    <property type="entry name" value="RNA_ligase"/>
    <property type="match status" value="1"/>
</dbReference>
<dbReference type="InterPro" id="IPR052732">
    <property type="entry name" value="Cell-binding_unc_protein"/>
</dbReference>
<dbReference type="OrthoDB" id="432447at2759"/>
<dbReference type="Proteomes" id="UP000799118">
    <property type="component" value="Unassembled WGS sequence"/>
</dbReference>